<gene>
    <name evidence="14" type="ORF">AABD04_07675</name>
</gene>
<comment type="catalytic activity">
    <reaction evidence="11">
        <text>ATP + H2O = ADP + phosphate + H(+)</text>
        <dbReference type="Rhea" id="RHEA:13065"/>
        <dbReference type="ChEBI" id="CHEBI:15377"/>
        <dbReference type="ChEBI" id="CHEBI:15378"/>
        <dbReference type="ChEBI" id="CHEBI:30616"/>
        <dbReference type="ChEBI" id="CHEBI:43474"/>
        <dbReference type="ChEBI" id="CHEBI:456216"/>
        <dbReference type="EC" id="5.6.2.4"/>
    </reaction>
</comment>
<name>A0ABU9CWY3_9NOCA</name>
<dbReference type="Pfam" id="PF13361">
    <property type="entry name" value="UvrD_C"/>
    <property type="match status" value="1"/>
</dbReference>
<evidence type="ECO:0000256" key="8">
    <source>
        <dbReference type="ARBA" id="ARBA00023235"/>
    </source>
</evidence>
<dbReference type="SUPFAM" id="SSF52540">
    <property type="entry name" value="P-loop containing nucleoside triphosphate hydrolases"/>
    <property type="match status" value="1"/>
</dbReference>
<evidence type="ECO:0000256" key="2">
    <source>
        <dbReference type="ARBA" id="ARBA00022741"/>
    </source>
</evidence>
<keyword evidence="6 12" id="KW-0067">ATP-binding</keyword>
<keyword evidence="3" id="KW-0227">DNA damage</keyword>
<evidence type="ECO:0000256" key="10">
    <source>
        <dbReference type="ARBA" id="ARBA00034808"/>
    </source>
</evidence>
<evidence type="ECO:0000256" key="11">
    <source>
        <dbReference type="ARBA" id="ARBA00048988"/>
    </source>
</evidence>
<dbReference type="InterPro" id="IPR035093">
    <property type="entry name" value="RelE/ParE_toxin_dom_sf"/>
</dbReference>
<reference evidence="14 15" key="1">
    <citation type="submission" date="2024-03" db="EMBL/GenBank/DDBJ databases">
        <title>Rhodococcus navarretei sp. nov. and Pseudarthrobacter quantumdoti sp. nov., two new species with the ability to biosynthesize Quantum Dots isolated from soil samples at Union Glacier, Antarctica.</title>
        <authorList>
            <person name="Vargas M."/>
        </authorList>
    </citation>
    <scope>NUCLEOTIDE SEQUENCE [LARGE SCALE GENOMIC DNA]</scope>
    <source>
        <strain evidence="14 15">EXRC-4A-4</strain>
    </source>
</reference>
<dbReference type="Gene3D" id="3.40.50.300">
    <property type="entry name" value="P-loop containing nucleotide triphosphate hydrolases"/>
    <property type="match status" value="2"/>
</dbReference>
<dbReference type="InterPro" id="IPR014017">
    <property type="entry name" value="DNA_helicase_UvrD-like_C"/>
</dbReference>
<dbReference type="PANTHER" id="PTHR11070">
    <property type="entry name" value="UVRD / RECB / PCRA DNA HELICASE FAMILY MEMBER"/>
    <property type="match status" value="1"/>
</dbReference>
<keyword evidence="8" id="KW-0413">Isomerase</keyword>
<proteinExistence type="inferred from homology"/>
<feature type="domain" description="UvrD-like helicase ATP-binding" evidence="13">
    <location>
        <begin position="249"/>
        <end position="534"/>
    </location>
</feature>
<dbReference type="EC" id="5.6.2.4" evidence="10"/>
<dbReference type="InterPro" id="IPR013986">
    <property type="entry name" value="DExx_box_DNA_helicase_dom_sf"/>
</dbReference>
<dbReference type="InterPro" id="IPR000212">
    <property type="entry name" value="DNA_helicase_UvrD/REP"/>
</dbReference>
<keyword evidence="4 12" id="KW-0378">Hydrolase</keyword>
<comment type="caution">
    <text evidence="14">The sequence shown here is derived from an EMBL/GenBank/DDBJ whole genome shotgun (WGS) entry which is preliminary data.</text>
</comment>
<dbReference type="SUPFAM" id="SSF143011">
    <property type="entry name" value="RelE-like"/>
    <property type="match status" value="1"/>
</dbReference>
<evidence type="ECO:0000256" key="1">
    <source>
        <dbReference type="ARBA" id="ARBA00009922"/>
    </source>
</evidence>
<keyword evidence="15" id="KW-1185">Reference proteome</keyword>
<evidence type="ECO:0000256" key="4">
    <source>
        <dbReference type="ARBA" id="ARBA00022801"/>
    </source>
</evidence>
<dbReference type="InterPro" id="IPR027417">
    <property type="entry name" value="P-loop_NTPase"/>
</dbReference>
<dbReference type="PROSITE" id="PS51198">
    <property type="entry name" value="UVRD_HELICASE_ATP_BIND"/>
    <property type="match status" value="1"/>
</dbReference>
<dbReference type="RefSeq" id="WP_341440744.1">
    <property type="nucleotide sequence ID" value="NZ_JBBPCN010000001.1"/>
</dbReference>
<accession>A0ABU9CWY3</accession>
<comment type="similarity">
    <text evidence="1">Belongs to the helicase family. UvrD subfamily.</text>
</comment>
<comment type="catalytic activity">
    <reaction evidence="9">
        <text>Couples ATP hydrolysis with the unwinding of duplex DNA by translocating in the 3'-5' direction.</text>
        <dbReference type="EC" id="5.6.2.4"/>
    </reaction>
</comment>
<protein>
    <recommendedName>
        <fullName evidence="10">DNA 3'-5' helicase</fullName>
        <ecNumber evidence="10">5.6.2.4</ecNumber>
    </recommendedName>
</protein>
<dbReference type="PANTHER" id="PTHR11070:SF45">
    <property type="entry name" value="DNA 3'-5' HELICASE"/>
    <property type="match status" value="1"/>
</dbReference>
<keyword evidence="5 12" id="KW-0347">Helicase</keyword>
<keyword evidence="2 12" id="KW-0547">Nucleotide-binding</keyword>
<dbReference type="EMBL" id="JBBPCN010000001">
    <property type="protein sequence ID" value="MEK8070723.1"/>
    <property type="molecule type" value="Genomic_DNA"/>
</dbReference>
<dbReference type="Proteomes" id="UP001456513">
    <property type="component" value="Unassembled WGS sequence"/>
</dbReference>
<organism evidence="14 15">
    <name type="scientific">Rhodococcus navarretei</name>
    <dbReference type="NCBI Taxonomy" id="3128981"/>
    <lineage>
        <taxon>Bacteria</taxon>
        <taxon>Bacillati</taxon>
        <taxon>Actinomycetota</taxon>
        <taxon>Actinomycetes</taxon>
        <taxon>Mycobacteriales</taxon>
        <taxon>Nocardiaceae</taxon>
        <taxon>Rhodococcus</taxon>
    </lineage>
</organism>
<evidence type="ECO:0000313" key="15">
    <source>
        <dbReference type="Proteomes" id="UP001456513"/>
    </source>
</evidence>
<dbReference type="Gene3D" id="1.10.10.160">
    <property type="match status" value="1"/>
</dbReference>
<keyword evidence="7" id="KW-0234">DNA repair</keyword>
<sequence>MTVQVLIHKQFEDSYDRLDGSIRNRVLNFMVRLQREPESPGLDLKHPQGAQSHVRTARVTDNYRAVLVTSGADGDTELLSLIAVKKHDDAYEFASTIRLEVNTKTGAAELYQPALLQAAMESAPTTATNSELRFLPSSVRQLDLERFGIAPDIAEKLVSVIGEKPFLAIAGALPDTQGSALLDLAFGKSPDEVWQDYGIDNVGPIDVDDVETAFQRPITRLNFTAAAADNEDELRAVLEGDFAKWRVWLHPLQRSLAYHDGWNGPYRVTGGAGTGKTVTAIHRARHLAEGLDSAGPSSKVLLTTFTRNLVRAIEAQLVELAGPGILGKVDVLNVDSLARSIVAASEPGRVLVQGSTIVHESADRVLELWRSARQSASGSWEPEFLADEWSLVVLGNAIQDEAGYLRIPRSGRSRRLSRPQRADVWVAVEQFQRLMRADKLITFTELAARAAAALAGDPLLRASFDYRHAVVDEAQDLHPAHWKMLRALIEPASDDLFIVGDAHQRIYGRPTPLSRFGIETRGRSRRLTINYRTSREILRWTLGVADPDVDDLDTESDTLQGARSVFGGPEPEIISFKNSQAESAGIAALVKSWCADGLRASDIAVFAYEKRHMTELVESLTAEGLKSAIVGPDTREEKLGDVVRVMTMHRAKGLEYRGVVLGRMGAADFPPRYVKSMTGAAKDRELKKLRSVLYVAGSRARERMAIASTGPVTGIIGGENAGG</sequence>
<evidence type="ECO:0000256" key="7">
    <source>
        <dbReference type="ARBA" id="ARBA00023204"/>
    </source>
</evidence>
<evidence type="ECO:0000256" key="6">
    <source>
        <dbReference type="ARBA" id="ARBA00022840"/>
    </source>
</evidence>
<feature type="binding site" evidence="12">
    <location>
        <begin position="270"/>
        <end position="277"/>
    </location>
    <ligand>
        <name>ATP</name>
        <dbReference type="ChEBI" id="CHEBI:30616"/>
    </ligand>
</feature>
<evidence type="ECO:0000256" key="5">
    <source>
        <dbReference type="ARBA" id="ARBA00022806"/>
    </source>
</evidence>
<evidence type="ECO:0000313" key="14">
    <source>
        <dbReference type="EMBL" id="MEK8070723.1"/>
    </source>
</evidence>
<dbReference type="Gene3D" id="3.30.2310.20">
    <property type="entry name" value="RelE-like"/>
    <property type="match status" value="1"/>
</dbReference>
<evidence type="ECO:0000256" key="12">
    <source>
        <dbReference type="PROSITE-ProRule" id="PRU00560"/>
    </source>
</evidence>
<evidence type="ECO:0000256" key="9">
    <source>
        <dbReference type="ARBA" id="ARBA00034617"/>
    </source>
</evidence>
<dbReference type="InterPro" id="IPR014016">
    <property type="entry name" value="UvrD-like_ATP-bd"/>
</dbReference>
<dbReference type="Pfam" id="PF00580">
    <property type="entry name" value="UvrD-helicase"/>
    <property type="match status" value="1"/>
</dbReference>
<evidence type="ECO:0000259" key="13">
    <source>
        <dbReference type="PROSITE" id="PS51198"/>
    </source>
</evidence>
<evidence type="ECO:0000256" key="3">
    <source>
        <dbReference type="ARBA" id="ARBA00022763"/>
    </source>
</evidence>